<keyword evidence="5" id="KW-0460">Magnesium</keyword>
<dbReference type="SUPFAM" id="SSF56059">
    <property type="entry name" value="Glutathione synthetase ATP-binding domain-like"/>
    <property type="match status" value="1"/>
</dbReference>
<dbReference type="FunFam" id="3.30.1490.20:FF:000018">
    <property type="entry name" value="Biotin carboxylase"/>
    <property type="match status" value="1"/>
</dbReference>
<evidence type="ECO:0000256" key="5">
    <source>
        <dbReference type="ARBA" id="ARBA00022842"/>
    </source>
</evidence>
<evidence type="ECO:0000256" key="1">
    <source>
        <dbReference type="ARBA" id="ARBA00022598"/>
    </source>
</evidence>
<accession>H2BV31</accession>
<keyword evidence="1" id="KW-0436">Ligase</keyword>
<dbReference type="PROSITE" id="PS00866">
    <property type="entry name" value="CPSASE_1"/>
    <property type="match status" value="1"/>
</dbReference>
<dbReference type="InterPro" id="IPR011764">
    <property type="entry name" value="Biotin_carboxylation_dom"/>
</dbReference>
<dbReference type="SUPFAM" id="SSF52440">
    <property type="entry name" value="PreATP-grasp domain"/>
    <property type="match status" value="1"/>
</dbReference>
<dbReference type="InterPro" id="IPR011054">
    <property type="entry name" value="Rudment_hybrid_motif"/>
</dbReference>
<dbReference type="InterPro" id="IPR005482">
    <property type="entry name" value="Biotin_COase_C"/>
</dbReference>
<protein>
    <submittedName>
        <fullName evidence="10">Carbamoyl-phosphate synthase L chain ATP-binding</fullName>
    </submittedName>
</protein>
<dbReference type="PROSITE" id="PS50975">
    <property type="entry name" value="ATP_GRASP"/>
    <property type="match status" value="1"/>
</dbReference>
<feature type="domain" description="ATP-grasp" evidence="8">
    <location>
        <begin position="119"/>
        <end position="316"/>
    </location>
</feature>
<dbReference type="Gene3D" id="3.30.470.20">
    <property type="entry name" value="ATP-grasp fold, B domain"/>
    <property type="match status" value="1"/>
</dbReference>
<dbReference type="PROSITE" id="PS50979">
    <property type="entry name" value="BC"/>
    <property type="match status" value="1"/>
</dbReference>
<name>H2BV31_GILLR</name>
<dbReference type="Pfam" id="PF02785">
    <property type="entry name" value="Biotin_carb_C"/>
    <property type="match status" value="1"/>
</dbReference>
<dbReference type="InterPro" id="IPR011761">
    <property type="entry name" value="ATP-grasp"/>
</dbReference>
<dbReference type="InterPro" id="IPR016185">
    <property type="entry name" value="PreATP-grasp_dom_sf"/>
</dbReference>
<evidence type="ECO:0000256" key="6">
    <source>
        <dbReference type="ARBA" id="ARBA00023267"/>
    </source>
</evidence>
<dbReference type="GO" id="GO:2001295">
    <property type="term" value="P:malonyl-CoA biosynthetic process"/>
    <property type="evidence" value="ECO:0007669"/>
    <property type="project" value="UniProtKB-UniPathway"/>
</dbReference>
<keyword evidence="6" id="KW-0092">Biotin</keyword>
<sequence length="479" mass="53267">MNKILIANRGEIALRVMKTAQKMGIKTVAVFSTADRNAPHVKFADEAVCIGEAPSNESYLLGDKIIEVAKELGVDGIHPGYGFLSENADFAEKVEKNGITWIGPGSKAIRIMGSKLAAKDAVKNYGIPMVPGIDEAISDVEKAKKIANEIGFPILIKASAGGGGKGMRIVEQEKDLEDQMKRAISEAVSAFGDGAVFIEKYISSPRHIEIQILADTHGNTLHLFERECSIQRRHQKVVEEAPSVVLTEEIRQKMGDAAIKVAQACDYVGAGTVEFLLDENKKFYFLEMNTRLQVEHPVTEFITGIDLVEQQIKVARGESLAFSQQDLKISGHAVELRIYAEDPLDNFMPSVGTLERYRTPKGEGIRLDDGFEEGMEVPIYYDPMLAKLITYGKSREEAIQLMLKAINAYEVKGVMTTLPFGKFVFEHDAFRSGNFDTHFVKNYYSADKLHSEIEEEAKLASLIALQQYLKDQEWLRLPN</sequence>
<evidence type="ECO:0000259" key="8">
    <source>
        <dbReference type="PROSITE" id="PS50975"/>
    </source>
</evidence>
<dbReference type="Pfam" id="PF02786">
    <property type="entry name" value="CPSase_L_D2"/>
    <property type="match status" value="1"/>
</dbReference>
<dbReference type="GO" id="GO:0046872">
    <property type="term" value="F:metal ion binding"/>
    <property type="evidence" value="ECO:0007669"/>
    <property type="project" value="UniProtKB-KW"/>
</dbReference>
<dbReference type="InterPro" id="IPR050856">
    <property type="entry name" value="Biotin_carboxylase_complex"/>
</dbReference>
<evidence type="ECO:0000313" key="11">
    <source>
        <dbReference type="Proteomes" id="UP000003844"/>
    </source>
</evidence>
<evidence type="ECO:0000256" key="7">
    <source>
        <dbReference type="PROSITE-ProRule" id="PRU00409"/>
    </source>
</evidence>
<dbReference type="RefSeq" id="WP_006990227.1">
    <property type="nucleotide sequence ID" value="NZ_JH594606.1"/>
</dbReference>
<proteinExistence type="predicted"/>
<dbReference type="SUPFAM" id="SSF51246">
    <property type="entry name" value="Rudiment single hybrid motif"/>
    <property type="match status" value="1"/>
</dbReference>
<dbReference type="STRING" id="865937.Gilli_3319"/>
<dbReference type="NCBIfam" id="TIGR00514">
    <property type="entry name" value="accC"/>
    <property type="match status" value="1"/>
</dbReference>
<dbReference type="SMART" id="SM00878">
    <property type="entry name" value="Biotin_carb_C"/>
    <property type="match status" value="1"/>
</dbReference>
<dbReference type="Pfam" id="PF00289">
    <property type="entry name" value="Biotin_carb_N"/>
    <property type="match status" value="1"/>
</dbReference>
<keyword evidence="4 7" id="KW-0067">ATP-binding</keyword>
<dbReference type="PROSITE" id="PS00867">
    <property type="entry name" value="CPSASE_2"/>
    <property type="match status" value="1"/>
</dbReference>
<dbReference type="InterPro" id="IPR005479">
    <property type="entry name" value="CPAse_ATP-bd"/>
</dbReference>
<keyword evidence="3 7" id="KW-0547">Nucleotide-binding</keyword>
<dbReference type="UniPathway" id="UPA00655">
    <property type="reaction ID" value="UER00711"/>
</dbReference>
<evidence type="ECO:0000256" key="3">
    <source>
        <dbReference type="ARBA" id="ARBA00022741"/>
    </source>
</evidence>
<dbReference type="PANTHER" id="PTHR18866">
    <property type="entry name" value="CARBOXYLASE:PYRUVATE/ACETYL-COA/PROPIONYL-COA CARBOXYLASE"/>
    <property type="match status" value="1"/>
</dbReference>
<keyword evidence="11" id="KW-1185">Reference proteome</keyword>
<dbReference type="InterPro" id="IPR005481">
    <property type="entry name" value="BC-like_N"/>
</dbReference>
<feature type="domain" description="Biotin carboxylation" evidence="9">
    <location>
        <begin position="1"/>
        <end position="445"/>
    </location>
</feature>
<dbReference type="FunFam" id="3.40.50.20:FF:000010">
    <property type="entry name" value="Propionyl-CoA carboxylase subunit alpha"/>
    <property type="match status" value="1"/>
</dbReference>
<evidence type="ECO:0000256" key="4">
    <source>
        <dbReference type="ARBA" id="ARBA00022840"/>
    </source>
</evidence>
<dbReference type="GO" id="GO:0005524">
    <property type="term" value="F:ATP binding"/>
    <property type="evidence" value="ECO:0007669"/>
    <property type="project" value="UniProtKB-UniRule"/>
</dbReference>
<evidence type="ECO:0000256" key="2">
    <source>
        <dbReference type="ARBA" id="ARBA00022723"/>
    </source>
</evidence>
<dbReference type="eggNOG" id="COG0439">
    <property type="taxonomic scope" value="Bacteria"/>
</dbReference>
<dbReference type="OrthoDB" id="9807469at2"/>
<dbReference type="GO" id="GO:0016874">
    <property type="term" value="F:ligase activity"/>
    <property type="evidence" value="ECO:0007669"/>
    <property type="project" value="UniProtKB-KW"/>
</dbReference>
<organism evidence="10 11">
    <name type="scientific">Gillisia limnaea (strain DSM 15749 / LMG 21470 / R-8282)</name>
    <dbReference type="NCBI Taxonomy" id="865937"/>
    <lineage>
        <taxon>Bacteria</taxon>
        <taxon>Pseudomonadati</taxon>
        <taxon>Bacteroidota</taxon>
        <taxon>Flavobacteriia</taxon>
        <taxon>Flavobacteriales</taxon>
        <taxon>Flavobacteriaceae</taxon>
        <taxon>Gillisia</taxon>
    </lineage>
</organism>
<dbReference type="InterPro" id="IPR004549">
    <property type="entry name" value="Acetyl_CoA_COase_biotin_COase"/>
</dbReference>
<reference evidence="11" key="1">
    <citation type="journal article" date="2012" name="Stand. Genomic Sci.">
        <title>Genome sequence of the Antarctic rhodopsins-containing flavobacterium Gillisia limnaea type strain (R-8282(T)).</title>
        <authorList>
            <person name="Riedel T."/>
            <person name="Held B."/>
            <person name="Nolan M."/>
            <person name="Lucas S."/>
            <person name="Lapidus A."/>
            <person name="Tice H."/>
            <person name="Del Rio T.G."/>
            <person name="Cheng J.F."/>
            <person name="Han C."/>
            <person name="Tapia R."/>
            <person name="Goodwin L.A."/>
            <person name="Pitluck S."/>
            <person name="Liolios K."/>
            <person name="Mavromatis K."/>
            <person name="Pagani I."/>
            <person name="Ivanova N."/>
            <person name="Mikhailova N."/>
            <person name="Pati A."/>
            <person name="Chen A."/>
            <person name="Palaniappan K."/>
            <person name="Land M."/>
            <person name="Rohde M."/>
            <person name="Tindall B.J."/>
            <person name="Detter J.C."/>
            <person name="Goker M."/>
            <person name="Bristow J."/>
            <person name="Eisen J.A."/>
            <person name="Markowitz V."/>
            <person name="Hugenholtz P."/>
            <person name="Kyrpides N.C."/>
            <person name="Klenk H.P."/>
            <person name="Woyke T."/>
        </authorList>
    </citation>
    <scope>NUCLEOTIDE SEQUENCE [LARGE SCALE GENOMIC DNA]</scope>
    <source>
        <strain evidence="11">DSM 15749 / LMG 21470 / R-8282</strain>
    </source>
</reference>
<dbReference type="FunFam" id="3.30.470.20:FF:000028">
    <property type="entry name" value="Methylcrotonoyl-CoA carboxylase subunit alpha, mitochondrial"/>
    <property type="match status" value="1"/>
</dbReference>
<keyword evidence="2" id="KW-0479">Metal-binding</keyword>
<evidence type="ECO:0000313" key="10">
    <source>
        <dbReference type="EMBL" id="EHQ03921.1"/>
    </source>
</evidence>
<dbReference type="EMBL" id="JH594606">
    <property type="protein sequence ID" value="EHQ03921.1"/>
    <property type="molecule type" value="Genomic_DNA"/>
</dbReference>
<dbReference type="HOGENOM" id="CLU_000395_3_2_10"/>
<evidence type="ECO:0000259" key="9">
    <source>
        <dbReference type="PROSITE" id="PS50979"/>
    </source>
</evidence>
<dbReference type="Proteomes" id="UP000003844">
    <property type="component" value="Unassembled WGS sequence"/>
</dbReference>
<dbReference type="NCBIfam" id="NF006367">
    <property type="entry name" value="PRK08591.1"/>
    <property type="match status" value="1"/>
</dbReference>
<gene>
    <name evidence="10" type="ORF">Gilli_3319</name>
</gene>
<dbReference type="AlphaFoldDB" id="H2BV31"/>
<dbReference type="PANTHER" id="PTHR18866:SF33">
    <property type="entry name" value="METHYLCROTONOYL-COA CARBOXYLASE SUBUNIT ALPHA, MITOCHONDRIAL-RELATED"/>
    <property type="match status" value="1"/>
</dbReference>